<dbReference type="VEuPathDB" id="FungiDB:F503_02752"/>
<accession>S3BZC8</accession>
<dbReference type="PROSITE" id="PS00065">
    <property type="entry name" value="D_2_HYDROXYACID_DH_1"/>
    <property type="match status" value="1"/>
</dbReference>
<feature type="compositionally biased region" description="Basic and acidic residues" evidence="3">
    <location>
        <begin position="52"/>
        <end position="66"/>
    </location>
</feature>
<evidence type="ECO:0000256" key="1">
    <source>
        <dbReference type="ARBA" id="ARBA00023002"/>
    </source>
</evidence>
<gene>
    <name evidence="5" type="ORF">F503_02752</name>
</gene>
<dbReference type="Pfam" id="PF02826">
    <property type="entry name" value="2-Hacid_dh_C"/>
    <property type="match status" value="2"/>
</dbReference>
<dbReference type="SUPFAM" id="SSF51735">
    <property type="entry name" value="NAD(P)-binding Rossmann-fold domains"/>
    <property type="match status" value="1"/>
</dbReference>
<dbReference type="OrthoDB" id="298012at2759"/>
<evidence type="ECO:0000313" key="6">
    <source>
        <dbReference type="Proteomes" id="UP000016923"/>
    </source>
</evidence>
<evidence type="ECO:0000259" key="4">
    <source>
        <dbReference type="Pfam" id="PF02826"/>
    </source>
</evidence>
<feature type="domain" description="D-isomer specific 2-hydroxyacid dehydrogenase NAD-binding" evidence="4">
    <location>
        <begin position="89"/>
        <end position="155"/>
    </location>
</feature>
<evidence type="ECO:0000256" key="2">
    <source>
        <dbReference type="ARBA" id="ARBA00023027"/>
    </source>
</evidence>
<dbReference type="GO" id="GO:0016491">
    <property type="term" value="F:oxidoreductase activity"/>
    <property type="evidence" value="ECO:0007669"/>
    <property type="project" value="UniProtKB-KW"/>
</dbReference>
<keyword evidence="1" id="KW-0560">Oxidoreductase</keyword>
<dbReference type="PANTHER" id="PTHR43333:SF1">
    <property type="entry name" value="D-ISOMER SPECIFIC 2-HYDROXYACID DEHYDROGENASE NAD-BINDING DOMAIN-CONTAINING PROTEIN"/>
    <property type="match status" value="1"/>
</dbReference>
<dbReference type="InterPro" id="IPR036291">
    <property type="entry name" value="NAD(P)-bd_dom_sf"/>
</dbReference>
<dbReference type="PANTHER" id="PTHR43333">
    <property type="entry name" value="2-HACID_DH_C DOMAIN-CONTAINING PROTEIN"/>
    <property type="match status" value="1"/>
</dbReference>
<evidence type="ECO:0000313" key="5">
    <source>
        <dbReference type="EMBL" id="EPE06624.1"/>
    </source>
</evidence>
<dbReference type="EMBL" id="KE148153">
    <property type="protein sequence ID" value="EPE06624.1"/>
    <property type="molecule type" value="Genomic_DNA"/>
</dbReference>
<dbReference type="STRING" id="1262450.S3BZC8"/>
<dbReference type="AlphaFoldDB" id="S3BZC8"/>
<dbReference type="Gene3D" id="3.40.50.720">
    <property type="entry name" value="NAD(P)-binding Rossmann-like Domain"/>
    <property type="match status" value="1"/>
</dbReference>
<sequence length="190" mass="20583">MANAQQWSAPMVPDTEDSYILRMGILGYGSIGRQCARLASAPGMEVYAYTHGERATTESRREDAKQRSSISGTGDLDGILPAKWFHGSSQDSVNDFLGQGLDVLVISLPLTPGTQKLISSGQFSILSKKRTFVINVARGRHVDTQALITALEQARSEVRPSMSLIPSLYHRAILCGQPRMCSSLLMLAGA</sequence>
<dbReference type="HOGENOM" id="CLU_1428403_0_0_1"/>
<feature type="domain" description="D-isomer specific 2-hydroxyacid dehydrogenase NAD-binding" evidence="4">
    <location>
        <begin position="4"/>
        <end position="61"/>
    </location>
</feature>
<name>S3BZC8_OPHP1</name>
<dbReference type="GO" id="GO:0051287">
    <property type="term" value="F:NAD binding"/>
    <property type="evidence" value="ECO:0007669"/>
    <property type="project" value="InterPro"/>
</dbReference>
<reference evidence="5 6" key="1">
    <citation type="journal article" date="2013" name="BMC Genomics">
        <title>The genome and transcriptome of the pine saprophyte Ophiostoma piceae, and a comparison with the bark beetle-associated pine pathogen Grosmannia clavigera.</title>
        <authorList>
            <person name="Haridas S."/>
            <person name="Wang Y."/>
            <person name="Lim L."/>
            <person name="Massoumi Alamouti S."/>
            <person name="Jackman S."/>
            <person name="Docking R."/>
            <person name="Robertson G."/>
            <person name="Birol I."/>
            <person name="Bohlmann J."/>
            <person name="Breuil C."/>
        </authorList>
    </citation>
    <scope>NUCLEOTIDE SEQUENCE [LARGE SCALE GENOMIC DNA]</scope>
    <source>
        <strain evidence="5 6">UAMH 11346</strain>
    </source>
</reference>
<protein>
    <submittedName>
        <fullName evidence="5">2-hydroxyacid dehydrogenase</fullName>
    </submittedName>
</protein>
<keyword evidence="2" id="KW-0520">NAD</keyword>
<dbReference type="InterPro" id="IPR006140">
    <property type="entry name" value="D-isomer_DH_NAD-bd"/>
</dbReference>
<feature type="region of interest" description="Disordered" evidence="3">
    <location>
        <begin position="52"/>
        <end position="74"/>
    </location>
</feature>
<dbReference type="InterPro" id="IPR029752">
    <property type="entry name" value="D-isomer_DH_CS1"/>
</dbReference>
<dbReference type="eggNOG" id="KOG0069">
    <property type="taxonomic scope" value="Eukaryota"/>
</dbReference>
<evidence type="ECO:0000256" key="3">
    <source>
        <dbReference type="SAM" id="MobiDB-lite"/>
    </source>
</evidence>
<keyword evidence="6" id="KW-1185">Reference proteome</keyword>
<proteinExistence type="predicted"/>
<dbReference type="Proteomes" id="UP000016923">
    <property type="component" value="Unassembled WGS sequence"/>
</dbReference>
<organism evidence="5 6">
    <name type="scientific">Ophiostoma piceae (strain UAMH 11346)</name>
    <name type="common">Sap stain fungus</name>
    <dbReference type="NCBI Taxonomy" id="1262450"/>
    <lineage>
        <taxon>Eukaryota</taxon>
        <taxon>Fungi</taxon>
        <taxon>Dikarya</taxon>
        <taxon>Ascomycota</taxon>
        <taxon>Pezizomycotina</taxon>
        <taxon>Sordariomycetes</taxon>
        <taxon>Sordariomycetidae</taxon>
        <taxon>Ophiostomatales</taxon>
        <taxon>Ophiostomataceae</taxon>
        <taxon>Ophiostoma</taxon>
    </lineage>
</organism>